<dbReference type="GO" id="GO:0022008">
    <property type="term" value="P:neurogenesis"/>
    <property type="evidence" value="ECO:0007669"/>
    <property type="project" value="TreeGrafter"/>
</dbReference>
<dbReference type="InterPro" id="IPR011333">
    <property type="entry name" value="SKP1/BTB/POZ_sf"/>
</dbReference>
<dbReference type="Pfam" id="PF07707">
    <property type="entry name" value="BACK"/>
    <property type="match status" value="1"/>
</dbReference>
<evidence type="ECO:0000313" key="5">
    <source>
        <dbReference type="Proteomes" id="UP000887540"/>
    </source>
</evidence>
<dbReference type="Pfam" id="PF00651">
    <property type="entry name" value="BTB"/>
    <property type="match status" value="1"/>
</dbReference>
<evidence type="ECO:0000259" key="4">
    <source>
        <dbReference type="PROSITE" id="PS50097"/>
    </source>
</evidence>
<dbReference type="SMART" id="SM00225">
    <property type="entry name" value="BTB"/>
    <property type="match status" value="1"/>
</dbReference>
<feature type="region of interest" description="Disordered" evidence="3">
    <location>
        <begin position="1"/>
        <end position="53"/>
    </location>
</feature>
<feature type="compositionally biased region" description="Polar residues" evidence="3">
    <location>
        <begin position="13"/>
        <end position="24"/>
    </location>
</feature>
<evidence type="ECO:0000313" key="6">
    <source>
        <dbReference type="WBParaSite" id="ACRNAN_scaffold5713.g28801.t1"/>
    </source>
</evidence>
<name>A0A914E4K7_9BILA</name>
<dbReference type="SMART" id="SM00875">
    <property type="entry name" value="BACK"/>
    <property type="match status" value="1"/>
</dbReference>
<sequence length="497" mass="56305">MYGSSGLFRPVTVPNQNVGHNQGAETDEGSGVLRPVTVPNQNVGHNQGAETDDWQRKNSLQERMLHAYSNELFADVVFLAGEEEVQVKAHKYVLCISSPVFIQMFHGPLAQSTQKETIKIDDKNLEIIRVPDITPEALNVLLIYIYSEMVALEVDIVFNVLYAAKKYLLDDLEKECAKFLDDKIDAENVCYILTQALVYQNEQLVKTCESIISFATADVIKSEEFKNLDEQTLCRILQFDSLHIDEWTLFKEVLNWAEAQCVKKNLDVTPENKRLVLSTALYAIRFPVMSPSEFAAYANDKKNCLLSENESHDLLLAFILGDVKLNDIPFNHDPRGFVSCTDVAIYNTGPQLGIQIYGKHSIGFIIKSSARFWLTGFGIYGANSSVQNVDLTINVEEDEKVICEEVKRIKELYIQNIYEHRVNFTRPIAIYTGARYVLNVDLGTYRSPYGNFYYGNNGMMTKQFLNPKTNDQDGNIVFGPIPLANNNQKARRLEGRC</sequence>
<dbReference type="Gene3D" id="1.25.40.420">
    <property type="match status" value="1"/>
</dbReference>
<feature type="compositionally biased region" description="Polar residues" evidence="3">
    <location>
        <begin position="38"/>
        <end position="49"/>
    </location>
</feature>
<dbReference type="Proteomes" id="UP000887540">
    <property type="component" value="Unplaced"/>
</dbReference>
<dbReference type="InterPro" id="IPR012983">
    <property type="entry name" value="PHR"/>
</dbReference>
<accession>A0A914E4K7</accession>
<dbReference type="PANTHER" id="PTHR45774:SF3">
    <property type="entry name" value="BTB (POZ) DOMAIN-CONTAINING 2B-RELATED"/>
    <property type="match status" value="1"/>
</dbReference>
<dbReference type="AlphaFoldDB" id="A0A914E4K7"/>
<keyword evidence="2" id="KW-0963">Cytoplasm</keyword>
<protein>
    <submittedName>
        <fullName evidence="6">BTB domain-containing protein</fullName>
    </submittedName>
</protein>
<dbReference type="Gene3D" id="2.60.120.820">
    <property type="entry name" value="PHR domain"/>
    <property type="match status" value="1"/>
</dbReference>
<reference evidence="6" key="1">
    <citation type="submission" date="2022-11" db="UniProtKB">
        <authorList>
            <consortium name="WormBaseParasite"/>
        </authorList>
    </citation>
    <scope>IDENTIFICATION</scope>
</reference>
<proteinExistence type="predicted"/>
<dbReference type="GO" id="GO:0005829">
    <property type="term" value="C:cytosol"/>
    <property type="evidence" value="ECO:0007669"/>
    <property type="project" value="TreeGrafter"/>
</dbReference>
<dbReference type="InterPro" id="IPR011705">
    <property type="entry name" value="BACK"/>
</dbReference>
<dbReference type="WBParaSite" id="ACRNAN_scaffold5713.g28801.t1">
    <property type="protein sequence ID" value="ACRNAN_scaffold5713.g28801.t1"/>
    <property type="gene ID" value="ACRNAN_scaffold5713.g28801"/>
</dbReference>
<dbReference type="Gene3D" id="3.30.710.10">
    <property type="entry name" value="Potassium Channel Kv1.1, Chain A"/>
    <property type="match status" value="1"/>
</dbReference>
<dbReference type="PANTHER" id="PTHR45774">
    <property type="entry name" value="BTB/POZ DOMAIN-CONTAINING"/>
    <property type="match status" value="1"/>
</dbReference>
<feature type="domain" description="BTB" evidence="4">
    <location>
        <begin position="74"/>
        <end position="154"/>
    </location>
</feature>
<comment type="subcellular location">
    <subcellularLocation>
        <location evidence="1">Cytoplasm</location>
    </subcellularLocation>
</comment>
<dbReference type="InterPro" id="IPR038648">
    <property type="entry name" value="PHR_sf"/>
</dbReference>
<dbReference type="SUPFAM" id="SSF54695">
    <property type="entry name" value="POZ domain"/>
    <property type="match status" value="1"/>
</dbReference>
<organism evidence="5 6">
    <name type="scientific">Acrobeloides nanus</name>
    <dbReference type="NCBI Taxonomy" id="290746"/>
    <lineage>
        <taxon>Eukaryota</taxon>
        <taxon>Metazoa</taxon>
        <taxon>Ecdysozoa</taxon>
        <taxon>Nematoda</taxon>
        <taxon>Chromadorea</taxon>
        <taxon>Rhabditida</taxon>
        <taxon>Tylenchina</taxon>
        <taxon>Cephalobomorpha</taxon>
        <taxon>Cephaloboidea</taxon>
        <taxon>Cephalobidae</taxon>
        <taxon>Acrobeloides</taxon>
    </lineage>
</organism>
<dbReference type="PROSITE" id="PS50097">
    <property type="entry name" value="BTB"/>
    <property type="match status" value="1"/>
</dbReference>
<dbReference type="InterPro" id="IPR000210">
    <property type="entry name" value="BTB/POZ_dom"/>
</dbReference>
<keyword evidence="5" id="KW-1185">Reference proteome</keyword>
<evidence type="ECO:0000256" key="3">
    <source>
        <dbReference type="SAM" id="MobiDB-lite"/>
    </source>
</evidence>
<evidence type="ECO:0000256" key="1">
    <source>
        <dbReference type="ARBA" id="ARBA00004496"/>
    </source>
</evidence>
<evidence type="ECO:0000256" key="2">
    <source>
        <dbReference type="ARBA" id="ARBA00022490"/>
    </source>
</evidence>
<dbReference type="Pfam" id="PF08005">
    <property type="entry name" value="PHR"/>
    <property type="match status" value="1"/>
</dbReference>